<gene>
    <name evidence="4" type="ORF">ACTOB_006412</name>
</gene>
<keyword evidence="5" id="KW-1185">Reference proteome</keyword>
<evidence type="ECO:0000259" key="3">
    <source>
        <dbReference type="Pfam" id="PF00296"/>
    </source>
</evidence>
<evidence type="ECO:0000313" key="4">
    <source>
        <dbReference type="EMBL" id="WIM94391.1"/>
    </source>
</evidence>
<keyword evidence="2" id="KW-0503">Monooxygenase</keyword>
<name>A0ABY8W954_9ACTN</name>
<protein>
    <submittedName>
        <fullName evidence="4">LLM class flavin-dependent oxidoreductase</fullName>
        <ecNumber evidence="4">1.-.-.-</ecNumber>
    </submittedName>
</protein>
<dbReference type="GO" id="GO:0016491">
    <property type="term" value="F:oxidoreductase activity"/>
    <property type="evidence" value="ECO:0007669"/>
    <property type="project" value="UniProtKB-KW"/>
</dbReference>
<evidence type="ECO:0000256" key="2">
    <source>
        <dbReference type="ARBA" id="ARBA00023033"/>
    </source>
</evidence>
<dbReference type="Gene3D" id="3.20.20.30">
    <property type="entry name" value="Luciferase-like domain"/>
    <property type="match status" value="1"/>
</dbReference>
<evidence type="ECO:0000256" key="1">
    <source>
        <dbReference type="ARBA" id="ARBA00023002"/>
    </source>
</evidence>
<dbReference type="EMBL" id="CP126980">
    <property type="protein sequence ID" value="WIM94391.1"/>
    <property type="molecule type" value="Genomic_DNA"/>
</dbReference>
<proteinExistence type="predicted"/>
<dbReference type="InterPro" id="IPR050766">
    <property type="entry name" value="Bact_Lucif_Oxidored"/>
</dbReference>
<sequence length="428" mass="47786">MRFGVFFELQLPKPWTENAERDLFHEALEQAECADRIGVDYLWAQEHHFLEEYSHSSAPEVFLAACSQRTSRIRLGHGIALMPPGYNHPARVAEKIAALDLVSNGRVEWGTGESSSRVELEGFGLEYAEKRAMWAEATRETARMMACTPYPGHQGRYFSMPVRNIVPKPVQRPHPPLWMACSNREALRLAARLGVGALTFAFMDHREARYWVEEYYEIFDRECVPIGLDVNPNVAMLCGFSCGRDGERARALATEGQQFFAYGLSHYFRTGTHRPGTTELWDEFAGSPRQPMAGMGGIGSVEEVTEVFAEFEDSGVDQVILLQQGGRYRHPDVIDSLELFGAEVLPAFRERAAAAEEAKAKRLADAVARARERIDAPAPAVVPEVEAYPSMWQRASNTAEVVGPDRSVNAAALWRLHAGRRATGDGDR</sequence>
<dbReference type="EC" id="1.-.-.-" evidence="4"/>
<dbReference type="SUPFAM" id="SSF51679">
    <property type="entry name" value="Bacterial luciferase-like"/>
    <property type="match status" value="1"/>
</dbReference>
<reference evidence="4 5" key="1">
    <citation type="submission" date="2023-06" db="EMBL/GenBank/DDBJ databases">
        <authorList>
            <person name="Yushchuk O."/>
            <person name="Binda E."/>
            <person name="Ruckert-Reed C."/>
            <person name="Fedorenko V."/>
            <person name="Kalinowski J."/>
            <person name="Marinelli F."/>
        </authorList>
    </citation>
    <scope>NUCLEOTIDE SEQUENCE [LARGE SCALE GENOMIC DNA]</scope>
    <source>
        <strain evidence="4 5">NRRL 3884</strain>
    </source>
</reference>
<dbReference type="RefSeq" id="WP_284915594.1">
    <property type="nucleotide sequence ID" value="NZ_CP126980.1"/>
</dbReference>
<dbReference type="InterPro" id="IPR036661">
    <property type="entry name" value="Luciferase-like_sf"/>
</dbReference>
<dbReference type="InterPro" id="IPR011251">
    <property type="entry name" value="Luciferase-like_dom"/>
</dbReference>
<dbReference type="Proteomes" id="UP001240150">
    <property type="component" value="Chromosome"/>
</dbReference>
<keyword evidence="1 4" id="KW-0560">Oxidoreductase</keyword>
<dbReference type="PANTHER" id="PTHR30137">
    <property type="entry name" value="LUCIFERASE-LIKE MONOOXYGENASE"/>
    <property type="match status" value="1"/>
</dbReference>
<dbReference type="PANTHER" id="PTHR30137:SF8">
    <property type="entry name" value="BLR5498 PROTEIN"/>
    <property type="match status" value="1"/>
</dbReference>
<evidence type="ECO:0000313" key="5">
    <source>
        <dbReference type="Proteomes" id="UP001240150"/>
    </source>
</evidence>
<feature type="domain" description="Luciferase-like" evidence="3">
    <location>
        <begin position="1"/>
        <end position="318"/>
    </location>
</feature>
<organism evidence="4 5">
    <name type="scientific">Actinoplanes oblitus</name>
    <dbReference type="NCBI Taxonomy" id="3040509"/>
    <lineage>
        <taxon>Bacteria</taxon>
        <taxon>Bacillati</taxon>
        <taxon>Actinomycetota</taxon>
        <taxon>Actinomycetes</taxon>
        <taxon>Micromonosporales</taxon>
        <taxon>Micromonosporaceae</taxon>
        <taxon>Actinoplanes</taxon>
    </lineage>
</organism>
<accession>A0ABY8W954</accession>
<dbReference type="Pfam" id="PF00296">
    <property type="entry name" value="Bac_luciferase"/>
    <property type="match status" value="1"/>
</dbReference>